<evidence type="ECO:0000259" key="5">
    <source>
        <dbReference type="PROSITE" id="PS50198"/>
    </source>
</evidence>
<accession>A0A3S9SXW6</accession>
<dbReference type="PROSITE" id="PS50005">
    <property type="entry name" value="TPR"/>
    <property type="match status" value="3"/>
</dbReference>
<feature type="transmembrane region" description="Helical" evidence="4">
    <location>
        <begin position="32"/>
        <end position="53"/>
    </location>
</feature>
<evidence type="ECO:0000256" key="2">
    <source>
        <dbReference type="PROSITE-ProRule" id="PRU00339"/>
    </source>
</evidence>
<evidence type="ECO:0000256" key="1">
    <source>
        <dbReference type="PROSITE-ProRule" id="PRU00278"/>
    </source>
</evidence>
<dbReference type="SUPFAM" id="SSF109998">
    <property type="entry name" value="Triger factor/SurA peptide-binding domain-like"/>
    <property type="match status" value="1"/>
</dbReference>
<protein>
    <recommendedName>
        <fullName evidence="5">PpiC domain-containing protein</fullName>
    </recommendedName>
</protein>
<feature type="domain" description="PpiC" evidence="5">
    <location>
        <begin position="203"/>
        <end position="301"/>
    </location>
</feature>
<keyword evidence="4" id="KW-1133">Transmembrane helix</keyword>
<dbReference type="Proteomes" id="UP000267250">
    <property type="component" value="Chromosome"/>
</dbReference>
<dbReference type="OrthoDB" id="14196at2"/>
<feature type="repeat" description="TPR" evidence="2">
    <location>
        <begin position="345"/>
        <end position="378"/>
    </location>
</feature>
<reference evidence="6 7" key="1">
    <citation type="submission" date="2016-07" db="EMBL/GenBank/DDBJ databases">
        <title>Genome and transcriptome analysis of iron-reducing fermentative bacteria Anoxybacter fermentans.</title>
        <authorList>
            <person name="Zeng X."/>
            <person name="Shao Z."/>
        </authorList>
    </citation>
    <scope>NUCLEOTIDE SEQUENCE [LARGE SCALE GENOMIC DNA]</scope>
    <source>
        <strain evidence="6 7">DY22613</strain>
    </source>
</reference>
<dbReference type="PANTHER" id="PTHR47245:SF2">
    <property type="entry name" value="PEPTIDYL-PROLYL CIS-TRANS ISOMERASE HP_0175-RELATED"/>
    <property type="match status" value="1"/>
</dbReference>
<dbReference type="Pfam" id="PF13624">
    <property type="entry name" value="SurA_N_3"/>
    <property type="match status" value="1"/>
</dbReference>
<keyword evidence="4" id="KW-0812">Transmembrane</keyword>
<dbReference type="Pfam" id="PF13616">
    <property type="entry name" value="Rotamase_3"/>
    <property type="match status" value="1"/>
</dbReference>
<feature type="repeat" description="TPR" evidence="2">
    <location>
        <begin position="379"/>
        <end position="412"/>
    </location>
</feature>
<dbReference type="AlphaFoldDB" id="A0A3S9SXW6"/>
<feature type="compositionally biased region" description="Acidic residues" evidence="3">
    <location>
        <begin position="495"/>
        <end position="507"/>
    </location>
</feature>
<evidence type="ECO:0000256" key="3">
    <source>
        <dbReference type="SAM" id="MobiDB-lite"/>
    </source>
</evidence>
<proteinExistence type="predicted"/>
<feature type="repeat" description="TPR" evidence="2">
    <location>
        <begin position="413"/>
        <end position="446"/>
    </location>
</feature>
<keyword evidence="2" id="KW-0802">TPR repeat</keyword>
<feature type="compositionally biased region" description="Basic and acidic residues" evidence="3">
    <location>
        <begin position="483"/>
        <end position="492"/>
    </location>
</feature>
<dbReference type="InterPro" id="IPR019734">
    <property type="entry name" value="TPR_rpt"/>
</dbReference>
<dbReference type="KEGG" id="aft:BBF96_06635"/>
<keyword evidence="1" id="KW-0413">Isomerase</keyword>
<evidence type="ECO:0000256" key="4">
    <source>
        <dbReference type="SAM" id="Phobius"/>
    </source>
</evidence>
<dbReference type="InterPro" id="IPR050245">
    <property type="entry name" value="PrsA_foldase"/>
</dbReference>
<evidence type="ECO:0000313" key="6">
    <source>
        <dbReference type="EMBL" id="AZR73088.1"/>
    </source>
</evidence>
<dbReference type="SUPFAM" id="SSF48452">
    <property type="entry name" value="TPR-like"/>
    <property type="match status" value="1"/>
</dbReference>
<dbReference type="GO" id="GO:0003755">
    <property type="term" value="F:peptidyl-prolyl cis-trans isomerase activity"/>
    <property type="evidence" value="ECO:0007669"/>
    <property type="project" value="UniProtKB-KW"/>
</dbReference>
<dbReference type="InterPro" id="IPR000297">
    <property type="entry name" value="PPIase_PpiC"/>
</dbReference>
<keyword evidence="7" id="KW-1185">Reference proteome</keyword>
<evidence type="ECO:0000313" key="7">
    <source>
        <dbReference type="Proteomes" id="UP000267250"/>
    </source>
</evidence>
<keyword evidence="1" id="KW-0697">Rotamase</keyword>
<dbReference type="PROSITE" id="PS50198">
    <property type="entry name" value="PPIC_PPIASE_2"/>
    <property type="match status" value="1"/>
</dbReference>
<dbReference type="Pfam" id="PF14559">
    <property type="entry name" value="TPR_19"/>
    <property type="match status" value="1"/>
</dbReference>
<sequence>MKGEERRNFKFFNFLYEEEDFMHRFLRKNRHIIVWIVVFAFVVGGGLFGYGAYISNRNYVAQQKRQAIAVVNKEPISALEFYQRLRAASQYLMGLPSDQLLVYKYQILNSLIDKTLLLQQAEKEKIKVKVTEEDVDKYIEGILAQNEMTEDELKEALKNNNITMADWRKDIKAYLKEEKTIDALIEKVTSDITVTDEEIIEEYERVRVSRIFISKKEDGNSGKIKAEEALAKIKEGVDFAEVAKNFSEAVDAQTGGDVGFISHAGYRLGKLLTEKAFALEVGQVSDIIETDSGYHILKVTERKDAEGEEFEAQKEEIKERLLNIKKAQAQSKWFQEIKNEAKIEINYPHLAGYKALIEEDYENAVKYFEEAVSEAPENEAYYSFLAQAYKGMNNNEKAITALEKAIEIAPDDWELYLNMGQIYKDLKNKEKAIEYFKKASEHAGDKRWAHTRLKTIFTEMNESELAEAEQTIINEIAQKEMEEAKKLKEKQMTEQTDEENTEESSNN</sequence>
<feature type="region of interest" description="Disordered" evidence="3">
    <location>
        <begin position="483"/>
        <end position="507"/>
    </location>
</feature>
<dbReference type="Gene3D" id="3.10.50.40">
    <property type="match status" value="1"/>
</dbReference>
<dbReference type="SMART" id="SM00028">
    <property type="entry name" value="TPR"/>
    <property type="match status" value="3"/>
</dbReference>
<dbReference type="InterPro" id="IPR027304">
    <property type="entry name" value="Trigger_fact/SurA_dom_sf"/>
</dbReference>
<dbReference type="InterPro" id="IPR011990">
    <property type="entry name" value="TPR-like_helical_dom_sf"/>
</dbReference>
<name>A0A3S9SXW6_9FIRM</name>
<dbReference type="PANTHER" id="PTHR47245">
    <property type="entry name" value="PEPTIDYLPROLYL ISOMERASE"/>
    <property type="match status" value="1"/>
</dbReference>
<dbReference type="SUPFAM" id="SSF54534">
    <property type="entry name" value="FKBP-like"/>
    <property type="match status" value="1"/>
</dbReference>
<keyword evidence="4" id="KW-0472">Membrane</keyword>
<dbReference type="Gene3D" id="1.10.4030.10">
    <property type="entry name" value="Porin chaperone SurA, peptide-binding domain"/>
    <property type="match status" value="1"/>
</dbReference>
<dbReference type="InterPro" id="IPR046357">
    <property type="entry name" value="PPIase_dom_sf"/>
</dbReference>
<dbReference type="EMBL" id="CP016379">
    <property type="protein sequence ID" value="AZR73088.1"/>
    <property type="molecule type" value="Genomic_DNA"/>
</dbReference>
<dbReference type="Gene3D" id="1.25.40.10">
    <property type="entry name" value="Tetratricopeptide repeat domain"/>
    <property type="match status" value="1"/>
</dbReference>
<gene>
    <name evidence="6" type="ORF">BBF96_06635</name>
</gene>
<organism evidence="6 7">
    <name type="scientific">Anoxybacter fermentans</name>
    <dbReference type="NCBI Taxonomy" id="1323375"/>
    <lineage>
        <taxon>Bacteria</taxon>
        <taxon>Bacillati</taxon>
        <taxon>Bacillota</taxon>
        <taxon>Clostridia</taxon>
        <taxon>Halanaerobiales</taxon>
        <taxon>Anoxybacter</taxon>
    </lineage>
</organism>